<organism evidence="1">
    <name type="scientific">termite gut metagenome</name>
    <dbReference type="NCBI Taxonomy" id="433724"/>
    <lineage>
        <taxon>unclassified sequences</taxon>
        <taxon>metagenomes</taxon>
        <taxon>organismal metagenomes</taxon>
    </lineage>
</organism>
<evidence type="ECO:0000313" key="1">
    <source>
        <dbReference type="EMBL" id="KAA6339734.1"/>
    </source>
</evidence>
<proteinExistence type="predicted"/>
<comment type="caution">
    <text evidence="1">The sequence shown here is derived from an EMBL/GenBank/DDBJ whole genome shotgun (WGS) entry which is preliminary data.</text>
</comment>
<protein>
    <submittedName>
        <fullName evidence="1">Uncharacterized protein</fullName>
    </submittedName>
</protein>
<accession>A0A5J4S0Y5</accession>
<dbReference type="EMBL" id="SNRY01000511">
    <property type="protein sequence ID" value="KAA6339734.1"/>
    <property type="molecule type" value="Genomic_DNA"/>
</dbReference>
<sequence>MVHYPPRIRKKATQIRHFCSVMPLERRLNNVEKVWATFLKTDKASMGNCMGKGMGNSFFNTFQRFEKDAFRVYKLAVF</sequence>
<name>A0A5J4S0Y5_9ZZZZ</name>
<reference evidence="1" key="1">
    <citation type="submission" date="2019-03" db="EMBL/GenBank/DDBJ databases">
        <title>Single cell metagenomics reveals metabolic interactions within the superorganism composed of flagellate Streblomastix strix and complex community of Bacteroidetes bacteria on its surface.</title>
        <authorList>
            <person name="Treitli S.C."/>
            <person name="Kolisko M."/>
            <person name="Husnik F."/>
            <person name="Keeling P."/>
            <person name="Hampl V."/>
        </authorList>
    </citation>
    <scope>NUCLEOTIDE SEQUENCE</scope>
    <source>
        <strain evidence="1">STM</strain>
    </source>
</reference>
<gene>
    <name evidence="1" type="ORF">EZS27_012332</name>
</gene>
<dbReference type="AlphaFoldDB" id="A0A5J4S0Y5"/>